<dbReference type="Proteomes" id="UP000448575">
    <property type="component" value="Unassembled WGS sequence"/>
</dbReference>
<accession>A0A6N9HN34</accession>
<keyword evidence="5" id="KW-1185">Reference proteome</keyword>
<reference evidence="4 5" key="1">
    <citation type="submission" date="2019-12" db="EMBL/GenBank/DDBJ databases">
        <title>Novel species isolated from a subtropical stream in China.</title>
        <authorList>
            <person name="Lu H."/>
        </authorList>
    </citation>
    <scope>NUCLEOTIDE SEQUENCE [LARGE SCALE GENOMIC DNA]</scope>
    <source>
        <strain evidence="4 5">DS3</strain>
    </source>
</reference>
<name>A0A6N9HN34_9BURK</name>
<evidence type="ECO:0000313" key="4">
    <source>
        <dbReference type="EMBL" id="MYN04786.1"/>
    </source>
</evidence>
<dbReference type="InterPro" id="IPR010982">
    <property type="entry name" value="Lambda_DNA-bd_dom_sf"/>
</dbReference>
<evidence type="ECO:0000259" key="3">
    <source>
        <dbReference type="PROSITE" id="PS50943"/>
    </source>
</evidence>
<dbReference type="InterPro" id="IPR001387">
    <property type="entry name" value="Cro/C1-type_HTH"/>
</dbReference>
<evidence type="ECO:0000256" key="2">
    <source>
        <dbReference type="SAM" id="Phobius"/>
    </source>
</evidence>
<dbReference type="AlphaFoldDB" id="A0A6N9HN34"/>
<keyword evidence="2" id="KW-0812">Transmembrane</keyword>
<feature type="transmembrane region" description="Helical" evidence="2">
    <location>
        <begin position="124"/>
        <end position="143"/>
    </location>
</feature>
<dbReference type="GO" id="GO:0003677">
    <property type="term" value="F:DNA binding"/>
    <property type="evidence" value="ECO:0007669"/>
    <property type="project" value="InterPro"/>
</dbReference>
<dbReference type="SMART" id="SM00530">
    <property type="entry name" value="HTH_XRE"/>
    <property type="match status" value="1"/>
</dbReference>
<keyword evidence="2" id="KW-0472">Membrane</keyword>
<dbReference type="RefSeq" id="WP_161027743.1">
    <property type="nucleotide sequence ID" value="NZ_WWCJ01000021.1"/>
</dbReference>
<dbReference type="PANTHER" id="PTHR34475:SF1">
    <property type="entry name" value="CYTOSKELETON PROTEIN RODZ"/>
    <property type="match status" value="1"/>
</dbReference>
<dbReference type="InterPro" id="IPR050400">
    <property type="entry name" value="Bact_Cytoskel_RodZ"/>
</dbReference>
<organism evidence="4 5">
    <name type="scientific">Pseudoduganella guangdongensis</name>
    <dbReference type="NCBI Taxonomy" id="2692179"/>
    <lineage>
        <taxon>Bacteria</taxon>
        <taxon>Pseudomonadati</taxon>
        <taxon>Pseudomonadota</taxon>
        <taxon>Betaproteobacteria</taxon>
        <taxon>Burkholderiales</taxon>
        <taxon>Oxalobacteraceae</taxon>
        <taxon>Telluria group</taxon>
        <taxon>Pseudoduganella</taxon>
    </lineage>
</organism>
<feature type="region of interest" description="Disordered" evidence="1">
    <location>
        <begin position="198"/>
        <end position="257"/>
    </location>
</feature>
<dbReference type="Gene3D" id="1.10.260.40">
    <property type="entry name" value="lambda repressor-like DNA-binding domains"/>
    <property type="match status" value="1"/>
</dbReference>
<proteinExistence type="predicted"/>
<comment type="caution">
    <text evidence="4">The sequence shown here is derived from an EMBL/GenBank/DDBJ whole genome shotgun (WGS) entry which is preliminary data.</text>
</comment>
<feature type="domain" description="HTH cro/C1-type" evidence="3">
    <location>
        <begin position="21"/>
        <end position="81"/>
    </location>
</feature>
<dbReference type="PROSITE" id="PS50943">
    <property type="entry name" value="HTH_CROC1"/>
    <property type="match status" value="1"/>
</dbReference>
<dbReference type="PANTHER" id="PTHR34475">
    <property type="match status" value="1"/>
</dbReference>
<dbReference type="EMBL" id="WWCJ01000021">
    <property type="protein sequence ID" value="MYN04786.1"/>
    <property type="molecule type" value="Genomic_DNA"/>
</dbReference>
<feature type="compositionally biased region" description="Low complexity" evidence="1">
    <location>
        <begin position="223"/>
        <end position="245"/>
    </location>
</feature>
<keyword evidence="2" id="KW-1133">Transmembrane helix</keyword>
<evidence type="ECO:0000256" key="1">
    <source>
        <dbReference type="SAM" id="MobiDB-lite"/>
    </source>
</evidence>
<sequence>MDSEQEQPTSQQHASTPGAALVAAREAMGLTVEQVADQLKLAPRQVLAIEQGNYDALPNRAVTRGFIRAYAKAMRLDPAPLVAMVEVEGAEGHATATVRPTRVQASFQESRFPTLTERNNGKPLGSIVAGVAVVALVGVAAAWQMGVLAPLTLATRAGVEPVAEPHASAEHAASLTVVPSAAQPAEVPLQTQNVPLISVPPQPGSSNAPATVPGAGVAGGAGPNAVPSAGAAPAADAPLAGVAPANRPAPSTAAVPT</sequence>
<evidence type="ECO:0000313" key="5">
    <source>
        <dbReference type="Proteomes" id="UP000448575"/>
    </source>
</evidence>
<dbReference type="Pfam" id="PF13413">
    <property type="entry name" value="HTH_25"/>
    <property type="match status" value="1"/>
</dbReference>
<feature type="non-terminal residue" evidence="4">
    <location>
        <position position="257"/>
    </location>
</feature>
<dbReference type="CDD" id="cd00093">
    <property type="entry name" value="HTH_XRE"/>
    <property type="match status" value="1"/>
</dbReference>
<gene>
    <name evidence="4" type="ORF">GTP41_22075</name>
</gene>
<protein>
    <submittedName>
        <fullName evidence="4">Helix-turn-helix domain-containing protein</fullName>
    </submittedName>
</protein>
<dbReference type="SUPFAM" id="SSF47413">
    <property type="entry name" value="lambda repressor-like DNA-binding domains"/>
    <property type="match status" value="1"/>
</dbReference>